<protein>
    <submittedName>
        <fullName evidence="3">Response regulator</fullName>
    </submittedName>
</protein>
<dbReference type="EMBL" id="CP049933">
    <property type="protein sequence ID" value="QIM17742.1"/>
    <property type="molecule type" value="Genomic_DNA"/>
</dbReference>
<dbReference type="RefSeq" id="WP_166328567.1">
    <property type="nucleotide sequence ID" value="NZ_CP049933.1"/>
</dbReference>
<dbReference type="Proteomes" id="UP000503441">
    <property type="component" value="Chromosome"/>
</dbReference>
<dbReference type="InterPro" id="IPR001789">
    <property type="entry name" value="Sig_transdc_resp-reg_receiver"/>
</dbReference>
<dbReference type="Gene3D" id="3.40.50.2300">
    <property type="match status" value="1"/>
</dbReference>
<evidence type="ECO:0000259" key="2">
    <source>
        <dbReference type="PROSITE" id="PS50110"/>
    </source>
</evidence>
<evidence type="ECO:0000313" key="3">
    <source>
        <dbReference type="EMBL" id="QIM17742.1"/>
    </source>
</evidence>
<accession>A0ABX6JTX9</accession>
<feature type="modified residue" description="4-aspartylphosphate" evidence="1">
    <location>
        <position position="42"/>
    </location>
</feature>
<gene>
    <name evidence="3" type="ORF">G7066_01735</name>
</gene>
<evidence type="ECO:0000256" key="1">
    <source>
        <dbReference type="PROSITE-ProRule" id="PRU00169"/>
    </source>
</evidence>
<proteinExistence type="predicted"/>
<keyword evidence="4" id="KW-1185">Reference proteome</keyword>
<dbReference type="PROSITE" id="PS50110">
    <property type="entry name" value="RESPONSE_REGULATORY"/>
    <property type="match status" value="1"/>
</dbReference>
<dbReference type="Pfam" id="PF00072">
    <property type="entry name" value="Response_reg"/>
    <property type="match status" value="1"/>
</dbReference>
<organism evidence="3 4">
    <name type="scientific">Leucobacter coleopterorum</name>
    <dbReference type="NCBI Taxonomy" id="2714933"/>
    <lineage>
        <taxon>Bacteria</taxon>
        <taxon>Bacillati</taxon>
        <taxon>Actinomycetota</taxon>
        <taxon>Actinomycetes</taxon>
        <taxon>Micrococcales</taxon>
        <taxon>Microbacteriaceae</taxon>
        <taxon>Leucobacter</taxon>
    </lineage>
</organism>
<sequence length="68" mass="7236">MRAGFKALLTASADLQIVAEGESGLDVSRIIRDQRPDVVLIDVRMPSMNGIDAVRAAKGFAHGTPRSS</sequence>
<keyword evidence="1" id="KW-0597">Phosphoprotein</keyword>
<evidence type="ECO:0000313" key="4">
    <source>
        <dbReference type="Proteomes" id="UP000503441"/>
    </source>
</evidence>
<dbReference type="SUPFAM" id="SSF52172">
    <property type="entry name" value="CheY-like"/>
    <property type="match status" value="1"/>
</dbReference>
<name>A0ABX6JTX9_9MICO</name>
<dbReference type="InterPro" id="IPR011006">
    <property type="entry name" value="CheY-like_superfamily"/>
</dbReference>
<reference evidence="3 4" key="1">
    <citation type="submission" date="2020-03" db="EMBL/GenBank/DDBJ databases">
        <title>Leucobacter sp. nov., isolated from beetles.</title>
        <authorList>
            <person name="Hyun D.-W."/>
            <person name="Bae J.-W."/>
        </authorList>
    </citation>
    <scope>NUCLEOTIDE SEQUENCE [LARGE SCALE GENOMIC DNA]</scope>
    <source>
        <strain evidence="3 4">HDW9A</strain>
    </source>
</reference>
<feature type="domain" description="Response regulatory" evidence="2">
    <location>
        <begin position="1"/>
        <end position="68"/>
    </location>
</feature>